<evidence type="ECO:0000313" key="1">
    <source>
        <dbReference type="EMBL" id="CDW45075.1"/>
    </source>
</evidence>
<accession>A0A0K2V433</accession>
<organism evidence="1">
    <name type="scientific">Lepeophtheirus salmonis</name>
    <name type="common">Salmon louse</name>
    <name type="synonym">Caligus salmonis</name>
    <dbReference type="NCBI Taxonomy" id="72036"/>
    <lineage>
        <taxon>Eukaryota</taxon>
        <taxon>Metazoa</taxon>
        <taxon>Ecdysozoa</taxon>
        <taxon>Arthropoda</taxon>
        <taxon>Crustacea</taxon>
        <taxon>Multicrustacea</taxon>
        <taxon>Hexanauplia</taxon>
        <taxon>Copepoda</taxon>
        <taxon>Siphonostomatoida</taxon>
        <taxon>Caligidae</taxon>
        <taxon>Lepeophtheirus</taxon>
    </lineage>
</organism>
<proteinExistence type="predicted"/>
<protein>
    <submittedName>
        <fullName evidence="1">Uncharacterized protein</fullName>
    </submittedName>
</protein>
<dbReference type="AlphaFoldDB" id="A0A0K2V433"/>
<name>A0A0K2V433_LEPSM</name>
<reference evidence="1" key="1">
    <citation type="submission" date="2014-05" db="EMBL/GenBank/DDBJ databases">
        <authorList>
            <person name="Chronopoulou M."/>
        </authorList>
    </citation>
    <scope>NUCLEOTIDE SEQUENCE</scope>
    <source>
        <tissue evidence="1">Whole organism</tissue>
    </source>
</reference>
<dbReference type="EMBL" id="HACA01027714">
    <property type="protein sequence ID" value="CDW45075.1"/>
    <property type="molecule type" value="Transcribed_RNA"/>
</dbReference>
<sequence>MLEHSYAKTQGHQIRKILLITKPKIIKFLHTYLLKLYQFSSGK</sequence>